<dbReference type="PANTHER" id="PTHR10256">
    <property type="entry name" value="SELENIDE, WATER DIKINASE"/>
    <property type="match status" value="1"/>
</dbReference>
<dbReference type="PIRSF" id="PIRSF036407">
    <property type="entry name" value="Selenphspht_syn"/>
    <property type="match status" value="1"/>
</dbReference>
<keyword evidence="7 9" id="KW-0460">Magnesium</keyword>
<dbReference type="FunFam" id="3.30.1330.10:FF:000003">
    <property type="entry name" value="Selenide, water dikinase"/>
    <property type="match status" value="1"/>
</dbReference>
<keyword evidence="2 9" id="KW-0808">Transferase</keyword>
<feature type="binding site" description="in other chain" evidence="9">
    <location>
        <begin position="27"/>
        <end position="29"/>
    </location>
    <ligand>
        <name>ATP</name>
        <dbReference type="ChEBI" id="CHEBI:30616"/>
        <note>ligand shared between dimeric partners</note>
    </ligand>
</feature>
<dbReference type="AlphaFoldDB" id="A0A1I4V0T7"/>
<dbReference type="STRING" id="39841.SAMN05660836_02077"/>
<dbReference type="GO" id="GO:0000287">
    <property type="term" value="F:magnesium ion binding"/>
    <property type="evidence" value="ECO:0007669"/>
    <property type="project" value="UniProtKB-UniRule"/>
</dbReference>
<dbReference type="NCBIfam" id="NF002098">
    <property type="entry name" value="PRK00943.1"/>
    <property type="match status" value="1"/>
</dbReference>
<feature type="binding site" evidence="9">
    <location>
        <position position="30"/>
    </location>
    <ligand>
        <name>Mg(2+)</name>
        <dbReference type="ChEBI" id="CHEBI:18420"/>
    </ligand>
</feature>
<dbReference type="InterPro" id="IPR036676">
    <property type="entry name" value="PurM-like_C_sf"/>
</dbReference>
<evidence type="ECO:0000313" key="12">
    <source>
        <dbReference type="EMBL" id="SFM94771.1"/>
    </source>
</evidence>
<comment type="similarity">
    <text evidence="1 9">Belongs to the selenophosphate synthase 1 family. Class I subfamily.</text>
</comment>
<dbReference type="GO" id="GO:0016260">
    <property type="term" value="P:selenocysteine biosynthetic process"/>
    <property type="evidence" value="ECO:0007669"/>
    <property type="project" value="InterPro"/>
</dbReference>
<evidence type="ECO:0000313" key="13">
    <source>
        <dbReference type="Proteomes" id="UP000199611"/>
    </source>
</evidence>
<keyword evidence="4 9" id="KW-0547">Nucleotide-binding</keyword>
<comment type="cofactor">
    <cofactor evidence="9">
        <name>Mg(2+)</name>
        <dbReference type="ChEBI" id="CHEBI:18420"/>
    </cofactor>
    <text evidence="9">Binds 1 Mg(2+) ion per monomer.</text>
</comment>
<accession>A0A1I4V0T7</accession>
<proteinExistence type="inferred from homology"/>
<dbReference type="SUPFAM" id="SSF56042">
    <property type="entry name" value="PurM C-terminal domain-like"/>
    <property type="match status" value="1"/>
</dbReference>
<evidence type="ECO:0000259" key="10">
    <source>
        <dbReference type="Pfam" id="PF00586"/>
    </source>
</evidence>
<dbReference type="GO" id="GO:0004756">
    <property type="term" value="F:selenide, water dikinase activity"/>
    <property type="evidence" value="ECO:0007669"/>
    <property type="project" value="UniProtKB-UniRule"/>
</dbReference>
<feature type="binding site" description="in other chain" evidence="9">
    <location>
        <position position="70"/>
    </location>
    <ligand>
        <name>ATP</name>
        <dbReference type="ChEBI" id="CHEBI:30616"/>
        <note>ligand shared between dimeric partners</note>
    </ligand>
</feature>
<dbReference type="FunFam" id="3.90.650.10:FF:000004">
    <property type="entry name" value="Selenide, water dikinase"/>
    <property type="match status" value="1"/>
</dbReference>
<keyword evidence="3 9" id="KW-0479">Metal-binding</keyword>
<dbReference type="InterPro" id="IPR016188">
    <property type="entry name" value="PurM-like_N"/>
</dbReference>
<dbReference type="PANTHER" id="PTHR10256:SF0">
    <property type="entry name" value="INACTIVE SELENIDE, WATER DIKINASE-LIKE PROTEIN-RELATED"/>
    <property type="match status" value="1"/>
</dbReference>
<dbReference type="EC" id="2.7.9.3" evidence="9"/>
<sequence length="331" mass="35283">MEPGVLAKLLADLSLQEDPRLLVGRETSDDAGVFKISDDLALVQTVDFFTPTVNDPYDFGRIAAANALSDVYAMGGKPITAMNIVCFPTKTLDLYYLKEILRGGLDKIREAGALLVGGHSVEDQEIKYGMAVTGVVHPERVVTNGGARPGDELVLTKPIGTGIITTALKGRLLSDDDDEVLEAVEWMASLNDKASEIMRQFDAGGCTDVTGFGLCGHAFEMAVASGVTVEIVSSKIPLLPGAYDFASMGMIPAGAYSNRDHFSCSVEVMPDVDPVLADLVMDPQTSGGLLISVPAGRGDELAERLRERGLLYASVIGRVKTYDGARVRVLK</sequence>
<name>A0A1I4V0T7_9BACT</name>
<dbReference type="GO" id="GO:0005737">
    <property type="term" value="C:cytoplasm"/>
    <property type="evidence" value="ECO:0007669"/>
    <property type="project" value="TreeGrafter"/>
</dbReference>
<protein>
    <recommendedName>
        <fullName evidence="9">Selenide, water dikinase</fullName>
        <ecNumber evidence="9">2.7.9.3</ecNumber>
    </recommendedName>
    <alternativeName>
        <fullName evidence="9">Selenium donor protein</fullName>
    </alternativeName>
    <alternativeName>
        <fullName evidence="9">Selenophosphate synthase</fullName>
    </alternativeName>
</protein>
<dbReference type="Pfam" id="PF00586">
    <property type="entry name" value="AIRS"/>
    <property type="match status" value="1"/>
</dbReference>
<evidence type="ECO:0000256" key="4">
    <source>
        <dbReference type="ARBA" id="ARBA00022741"/>
    </source>
</evidence>
<evidence type="ECO:0000256" key="2">
    <source>
        <dbReference type="ARBA" id="ARBA00022679"/>
    </source>
</evidence>
<dbReference type="Proteomes" id="UP000199611">
    <property type="component" value="Unassembled WGS sequence"/>
</dbReference>
<reference evidence="12 13" key="1">
    <citation type="submission" date="2016-10" db="EMBL/GenBank/DDBJ databases">
        <authorList>
            <person name="de Groot N.N."/>
        </authorList>
    </citation>
    <scope>NUCLEOTIDE SEQUENCE [LARGE SCALE GENOMIC DNA]</scope>
    <source>
        <strain evidence="12 13">DSM 9990</strain>
    </source>
</reference>
<feature type="binding site" description="in other chain" evidence="9">
    <location>
        <position position="47"/>
    </location>
    <ligand>
        <name>ATP</name>
        <dbReference type="ChEBI" id="CHEBI:30616"/>
        <note>ligand shared between dimeric partners</note>
    </ligand>
</feature>
<feature type="domain" description="PurM-like C-terminal" evidence="11">
    <location>
        <begin position="148"/>
        <end position="324"/>
    </location>
</feature>
<comment type="function">
    <text evidence="9">Synthesizes selenophosphate from selenide and ATP.</text>
</comment>
<comment type="catalytic activity">
    <reaction evidence="9">
        <text>hydrogenselenide + ATP + H2O = selenophosphate + AMP + phosphate + 2 H(+)</text>
        <dbReference type="Rhea" id="RHEA:18737"/>
        <dbReference type="ChEBI" id="CHEBI:15377"/>
        <dbReference type="ChEBI" id="CHEBI:15378"/>
        <dbReference type="ChEBI" id="CHEBI:16144"/>
        <dbReference type="ChEBI" id="CHEBI:29317"/>
        <dbReference type="ChEBI" id="CHEBI:30616"/>
        <dbReference type="ChEBI" id="CHEBI:43474"/>
        <dbReference type="ChEBI" id="CHEBI:456215"/>
        <dbReference type="EC" id="2.7.9.3"/>
    </reaction>
</comment>
<dbReference type="CDD" id="cd02195">
    <property type="entry name" value="SelD"/>
    <property type="match status" value="1"/>
</dbReference>
<dbReference type="Gene3D" id="3.90.650.10">
    <property type="entry name" value="PurM-like C-terminal domain"/>
    <property type="match status" value="1"/>
</dbReference>
<keyword evidence="5 9" id="KW-0418">Kinase</keyword>
<dbReference type="InterPro" id="IPR023061">
    <property type="entry name" value="SelD_I"/>
</dbReference>
<evidence type="ECO:0000256" key="9">
    <source>
        <dbReference type="HAMAP-Rule" id="MF_00625"/>
    </source>
</evidence>
<evidence type="ECO:0000256" key="3">
    <source>
        <dbReference type="ARBA" id="ARBA00022723"/>
    </source>
</evidence>
<dbReference type="InterPro" id="IPR036921">
    <property type="entry name" value="PurM-like_N_sf"/>
</dbReference>
<dbReference type="Gene3D" id="3.30.1330.10">
    <property type="entry name" value="PurM-like, N-terminal domain"/>
    <property type="match status" value="1"/>
</dbReference>
<dbReference type="EMBL" id="FOUU01000007">
    <property type="protein sequence ID" value="SFM94771.1"/>
    <property type="molecule type" value="Genomic_DNA"/>
</dbReference>
<comment type="caution">
    <text evidence="9">Lacks conserved residue(s) required for the propagation of feature annotation.</text>
</comment>
<keyword evidence="13" id="KW-1185">Reference proteome</keyword>
<dbReference type="InterPro" id="IPR004536">
    <property type="entry name" value="SPS/SelD"/>
</dbReference>
<dbReference type="GO" id="GO:0005524">
    <property type="term" value="F:ATP binding"/>
    <property type="evidence" value="ECO:0007669"/>
    <property type="project" value="UniProtKB-UniRule"/>
</dbReference>
<organism evidence="12 13">
    <name type="scientific">Thermodesulforhabdus norvegica</name>
    <dbReference type="NCBI Taxonomy" id="39841"/>
    <lineage>
        <taxon>Bacteria</taxon>
        <taxon>Pseudomonadati</taxon>
        <taxon>Thermodesulfobacteriota</taxon>
        <taxon>Syntrophobacteria</taxon>
        <taxon>Syntrophobacterales</taxon>
        <taxon>Thermodesulforhabdaceae</taxon>
        <taxon>Thermodesulforhabdus</taxon>
    </lineage>
</organism>
<evidence type="ECO:0000256" key="8">
    <source>
        <dbReference type="ARBA" id="ARBA00023266"/>
    </source>
</evidence>
<evidence type="ECO:0000256" key="7">
    <source>
        <dbReference type="ARBA" id="ARBA00022842"/>
    </source>
</evidence>
<evidence type="ECO:0000256" key="1">
    <source>
        <dbReference type="ARBA" id="ARBA00008026"/>
    </source>
</evidence>
<keyword evidence="8 9" id="KW-0711">Selenium</keyword>
<comment type="subunit">
    <text evidence="9">Homodimer.</text>
</comment>
<feature type="binding site" evidence="9">
    <location>
        <position position="208"/>
    </location>
    <ligand>
        <name>Mg(2+)</name>
        <dbReference type="ChEBI" id="CHEBI:18420"/>
    </ligand>
</feature>
<feature type="binding site" evidence="9">
    <location>
        <position position="70"/>
    </location>
    <ligand>
        <name>Mg(2+)</name>
        <dbReference type="ChEBI" id="CHEBI:18420"/>
    </ligand>
</feature>
<dbReference type="Pfam" id="PF02769">
    <property type="entry name" value="AIRS_C"/>
    <property type="match status" value="1"/>
</dbReference>
<gene>
    <name evidence="9" type="primary">selD</name>
    <name evidence="12" type="ORF">SAMN05660836_02077</name>
</gene>
<dbReference type="NCBIfam" id="TIGR00476">
    <property type="entry name" value="selD"/>
    <property type="match status" value="1"/>
</dbReference>
<dbReference type="HAMAP" id="MF_00625">
    <property type="entry name" value="SelD"/>
    <property type="match status" value="1"/>
</dbReference>
<evidence type="ECO:0000259" key="11">
    <source>
        <dbReference type="Pfam" id="PF02769"/>
    </source>
</evidence>
<dbReference type="SUPFAM" id="SSF55326">
    <property type="entry name" value="PurM N-terminal domain-like"/>
    <property type="match status" value="1"/>
</dbReference>
<feature type="binding site" evidence="9">
    <location>
        <begin position="118"/>
        <end position="120"/>
    </location>
    <ligand>
        <name>ATP</name>
        <dbReference type="ChEBI" id="CHEBI:30616"/>
        <note>ligand shared between dimeric partners</note>
    </ligand>
</feature>
<evidence type="ECO:0000256" key="5">
    <source>
        <dbReference type="ARBA" id="ARBA00022777"/>
    </source>
</evidence>
<feature type="domain" description="PurM-like N-terminal" evidence="10">
    <location>
        <begin position="29"/>
        <end position="136"/>
    </location>
</feature>
<dbReference type="InterPro" id="IPR010918">
    <property type="entry name" value="PurM-like_C_dom"/>
</dbReference>
<evidence type="ECO:0000256" key="6">
    <source>
        <dbReference type="ARBA" id="ARBA00022840"/>
    </source>
</evidence>
<keyword evidence="6 9" id="KW-0067">ATP-binding</keyword>